<keyword evidence="1" id="KW-0472">Membrane</keyword>
<name>A0AAE3DYQ2_9FIRM</name>
<feature type="domain" description="ABC-type uncharacterised transport system" evidence="2">
    <location>
        <begin position="193"/>
        <end position="348"/>
    </location>
</feature>
<keyword evidence="1" id="KW-0812">Transmembrane</keyword>
<dbReference type="InterPro" id="IPR019196">
    <property type="entry name" value="ABC_transp_unknown"/>
</dbReference>
<proteinExistence type="predicted"/>
<reference evidence="4 5" key="1">
    <citation type="submission" date="2021-10" db="EMBL/GenBank/DDBJ databases">
        <title>Anaerobic single-cell dispensing facilitates the cultivation of human gut bacteria.</title>
        <authorList>
            <person name="Afrizal A."/>
        </authorList>
    </citation>
    <scope>NUCLEOTIDE SEQUENCE [LARGE SCALE GENOMIC DNA]</scope>
    <source>
        <strain evidence="4 5">CLA-AA-H232</strain>
    </source>
</reference>
<evidence type="ECO:0000259" key="2">
    <source>
        <dbReference type="Pfam" id="PF09822"/>
    </source>
</evidence>
<feature type="transmembrane region" description="Helical" evidence="1">
    <location>
        <begin position="441"/>
        <end position="463"/>
    </location>
</feature>
<dbReference type="Pfam" id="PF09822">
    <property type="entry name" value="ABC_transp_aux"/>
    <property type="match status" value="1"/>
</dbReference>
<evidence type="ECO:0000313" key="5">
    <source>
        <dbReference type="Proteomes" id="UP001198242"/>
    </source>
</evidence>
<keyword evidence="5" id="KW-1185">Reference proteome</keyword>
<feature type="transmembrane region" description="Helical" evidence="1">
    <location>
        <begin position="12"/>
        <end position="32"/>
    </location>
</feature>
<comment type="caution">
    <text evidence="4">The sequence shown here is derived from an EMBL/GenBank/DDBJ whole genome shotgun (WGS) entry which is preliminary data.</text>
</comment>
<organism evidence="4 5">
    <name type="scientific">Hominilimicola fabiformis</name>
    <dbReference type="NCBI Taxonomy" id="2885356"/>
    <lineage>
        <taxon>Bacteria</taxon>
        <taxon>Bacillati</taxon>
        <taxon>Bacillota</taxon>
        <taxon>Clostridia</taxon>
        <taxon>Eubacteriales</taxon>
        <taxon>Oscillospiraceae</taxon>
        <taxon>Hominilimicola</taxon>
    </lineage>
</organism>
<dbReference type="Proteomes" id="UP001198242">
    <property type="component" value="Unassembled WGS sequence"/>
</dbReference>
<accession>A0AAE3DYQ2</accession>
<feature type="domain" description="DUF7088" evidence="3">
    <location>
        <begin position="45"/>
        <end position="130"/>
    </location>
</feature>
<gene>
    <name evidence="4" type="ORF">LKE05_06570</name>
</gene>
<evidence type="ECO:0000313" key="4">
    <source>
        <dbReference type="EMBL" id="MCC2210452.1"/>
    </source>
</evidence>
<dbReference type="Pfam" id="PF23357">
    <property type="entry name" value="DUF7088"/>
    <property type="match status" value="1"/>
</dbReference>
<protein>
    <submittedName>
        <fullName evidence="4">GldG family protein</fullName>
    </submittedName>
</protein>
<dbReference type="InterPro" id="IPR055396">
    <property type="entry name" value="DUF7088"/>
</dbReference>
<sequence length="468" mass="51809">MNNVKKYKFVSSVAIAIAVVLVIVVNVFVSVLNNKLPLKIDLTSNKMYELSDKTKEYLKNYDTPVDIYILAGESEQDGNIRTVLDKYAAANKNINVTNINMTSNPTFGKKYVTDGKSLQSNSVIVDGGDKFKTYTMTELYGVNAQTGQYTSLNVENKITSALKYVSSETQQKAYLIKGHNEIAVDGAKTKLESENFEVGEVNTLTDDIPSDANMLIVAKPTADFSKEEITKLDSYLQKGGNIQVYLDVDSKNLTNLYDYLKSSWGIGVSDNLVIETDTSKSVSLSGSSMSLVVPNVKSYEFTDSIIDNQRTLAYFPYSRLITQEFESNGDISVTPVLTSSEKAYTTSNYENVSKVGGEQDGEYPVSELSVDAKHASSVYVSGNTMLLTIDETTLTNNYGLANYDYFMNLTNFMIGNEESFTVDEKTLVNNVITLSDLGQKIIFAFVVIIIPITVLIIGLVIWIKRRNL</sequence>
<dbReference type="RefSeq" id="WP_117966439.1">
    <property type="nucleotide sequence ID" value="NZ_JAJEQM010000007.1"/>
</dbReference>
<dbReference type="EMBL" id="JAJEQM010000007">
    <property type="protein sequence ID" value="MCC2210452.1"/>
    <property type="molecule type" value="Genomic_DNA"/>
</dbReference>
<evidence type="ECO:0000256" key="1">
    <source>
        <dbReference type="SAM" id="Phobius"/>
    </source>
</evidence>
<keyword evidence="1" id="KW-1133">Transmembrane helix</keyword>
<dbReference type="AlphaFoldDB" id="A0AAE3DYQ2"/>
<evidence type="ECO:0000259" key="3">
    <source>
        <dbReference type="Pfam" id="PF23357"/>
    </source>
</evidence>